<dbReference type="AlphaFoldDB" id="A0A9D5K007"/>
<evidence type="ECO:0000256" key="1">
    <source>
        <dbReference type="SAM" id="Phobius"/>
    </source>
</evidence>
<proteinExistence type="predicted"/>
<feature type="transmembrane region" description="Helical" evidence="1">
    <location>
        <begin position="16"/>
        <end position="37"/>
    </location>
</feature>
<evidence type="ECO:0000313" key="3">
    <source>
        <dbReference type="Proteomes" id="UP000649604"/>
    </source>
</evidence>
<protein>
    <recommendedName>
        <fullName evidence="4">Band 7 domain-containing protein</fullName>
    </recommendedName>
</protein>
<comment type="caution">
    <text evidence="2">The sequence shown here is derived from an EMBL/GenBank/DDBJ whole genome shotgun (WGS) entry which is preliminary data.</text>
</comment>
<feature type="non-terminal residue" evidence="2">
    <location>
        <position position="261"/>
    </location>
</feature>
<keyword evidence="1" id="KW-1133">Transmembrane helix</keyword>
<organism evidence="2 3">
    <name type="scientific">candidate division KSB3 bacterium</name>
    <dbReference type="NCBI Taxonomy" id="2044937"/>
    <lineage>
        <taxon>Bacteria</taxon>
        <taxon>candidate division KSB3</taxon>
    </lineage>
</organism>
<sequence>MADSMQKLTSYKPLRASVIALIVLIAVLVLGGALWSLCMVTIDPGMVGIVFHERGEPDPAGHFIVEEGYKGIQREVLEPGLHFFPLTTTFMEITQVPMTVVPEGKVGVLIAQDGRPLPEGAVLAEDDQFDENGNLVKMGQIGIRKEILKPGTHLINTEYFQVELADAFYVPSGKIGVLKREIGDSAPPGQILVSLEDNYRGYIREVQEPGLRYFHPKIYSWDVVDALNIPPGKVGVLTRKIGDAAPAGQRLVPRDSNYRGI</sequence>
<reference evidence="2" key="1">
    <citation type="submission" date="2019-11" db="EMBL/GenBank/DDBJ databases">
        <title>Microbial mats filling the niche in hypersaline microbial mats.</title>
        <authorList>
            <person name="Wong H.L."/>
            <person name="Macleod F.I."/>
            <person name="White R.A. III"/>
            <person name="Burns B.P."/>
        </authorList>
    </citation>
    <scope>NUCLEOTIDE SEQUENCE</scope>
    <source>
        <strain evidence="2">Rbin_158</strain>
    </source>
</reference>
<name>A0A9D5K007_9BACT</name>
<accession>A0A9D5K007</accession>
<keyword evidence="1" id="KW-0812">Transmembrane</keyword>
<dbReference type="Proteomes" id="UP000649604">
    <property type="component" value="Unassembled WGS sequence"/>
</dbReference>
<evidence type="ECO:0000313" key="2">
    <source>
        <dbReference type="EMBL" id="MBD3327437.1"/>
    </source>
</evidence>
<keyword evidence="1" id="KW-0472">Membrane</keyword>
<gene>
    <name evidence="2" type="ORF">GF339_22820</name>
</gene>
<dbReference type="EMBL" id="WJJP01000733">
    <property type="protein sequence ID" value="MBD3327437.1"/>
    <property type="molecule type" value="Genomic_DNA"/>
</dbReference>
<evidence type="ECO:0008006" key="4">
    <source>
        <dbReference type="Google" id="ProtNLM"/>
    </source>
</evidence>